<evidence type="ECO:0000313" key="1">
    <source>
        <dbReference type="EMBL" id="WOL08825.1"/>
    </source>
</evidence>
<protein>
    <submittedName>
        <fullName evidence="1">Zinc finger MYM-type protein 1-like</fullName>
    </submittedName>
</protein>
<dbReference type="AlphaFoldDB" id="A0AAQ3KJG5"/>
<name>A0AAQ3KJG5_9LILI</name>
<accession>A0AAQ3KJG5</accession>
<organism evidence="1 2">
    <name type="scientific">Canna indica</name>
    <name type="common">Indian-shot</name>
    <dbReference type="NCBI Taxonomy" id="4628"/>
    <lineage>
        <taxon>Eukaryota</taxon>
        <taxon>Viridiplantae</taxon>
        <taxon>Streptophyta</taxon>
        <taxon>Embryophyta</taxon>
        <taxon>Tracheophyta</taxon>
        <taxon>Spermatophyta</taxon>
        <taxon>Magnoliopsida</taxon>
        <taxon>Liliopsida</taxon>
        <taxon>Zingiberales</taxon>
        <taxon>Cannaceae</taxon>
        <taxon>Canna</taxon>
    </lineage>
</organism>
<proteinExistence type="predicted"/>
<keyword evidence="2" id="KW-1185">Reference proteome</keyword>
<reference evidence="1 2" key="1">
    <citation type="submission" date="2023-10" db="EMBL/GenBank/DDBJ databases">
        <title>Chromosome-scale genome assembly provides insights into flower coloration mechanisms of Canna indica.</title>
        <authorList>
            <person name="Li C."/>
        </authorList>
    </citation>
    <scope>NUCLEOTIDE SEQUENCE [LARGE SCALE GENOMIC DNA]</scope>
    <source>
        <tissue evidence="1">Flower</tissue>
    </source>
</reference>
<dbReference type="EMBL" id="CP136894">
    <property type="protein sequence ID" value="WOL08825.1"/>
    <property type="molecule type" value="Genomic_DNA"/>
</dbReference>
<evidence type="ECO:0000313" key="2">
    <source>
        <dbReference type="Proteomes" id="UP001327560"/>
    </source>
</evidence>
<gene>
    <name evidence="1" type="ORF">Cni_G17578</name>
</gene>
<dbReference type="Proteomes" id="UP001327560">
    <property type="component" value="Chromosome 5"/>
</dbReference>
<sequence length="77" mass="9199">MSPIPFPNMDETYCPKERSKCRVKLHTFSNYFKVELFNQVIDSQLQELNDRFDNVNTSLIECLSYLDPREKFASFNR</sequence>